<accession>A0ABT4Q5X7</accession>
<dbReference type="RefSeq" id="WP_269880683.1">
    <property type="nucleotide sequence ID" value="NZ_JAQAGZ010000004.1"/>
</dbReference>
<protein>
    <submittedName>
        <fullName evidence="1">Phospholipid methyltransferase</fullName>
    </submittedName>
</protein>
<dbReference type="SUPFAM" id="SSF53335">
    <property type="entry name" value="S-adenosyl-L-methionine-dependent methyltransferases"/>
    <property type="match status" value="1"/>
</dbReference>
<dbReference type="GO" id="GO:0008168">
    <property type="term" value="F:methyltransferase activity"/>
    <property type="evidence" value="ECO:0007669"/>
    <property type="project" value="UniProtKB-KW"/>
</dbReference>
<dbReference type="Proteomes" id="UP001527882">
    <property type="component" value="Unassembled WGS sequence"/>
</dbReference>
<evidence type="ECO:0000313" key="2">
    <source>
        <dbReference type="Proteomes" id="UP001527882"/>
    </source>
</evidence>
<dbReference type="CDD" id="cd02440">
    <property type="entry name" value="AdoMet_MTases"/>
    <property type="match status" value="1"/>
</dbReference>
<dbReference type="EMBL" id="JAQAGZ010000004">
    <property type="protein sequence ID" value="MCZ8512267.1"/>
    <property type="molecule type" value="Genomic_DNA"/>
</dbReference>
<proteinExistence type="predicted"/>
<keyword evidence="2" id="KW-1185">Reference proteome</keyword>
<dbReference type="GO" id="GO:0032259">
    <property type="term" value="P:methylation"/>
    <property type="evidence" value="ECO:0007669"/>
    <property type="project" value="UniProtKB-KW"/>
</dbReference>
<dbReference type="Gene3D" id="3.40.50.150">
    <property type="entry name" value="Vaccinia Virus protein VP39"/>
    <property type="match status" value="1"/>
</dbReference>
<evidence type="ECO:0000313" key="1">
    <source>
        <dbReference type="EMBL" id="MCZ8512267.1"/>
    </source>
</evidence>
<organism evidence="1 2">
    <name type="scientific">Paenibacillus gyeongsangnamensis</name>
    <dbReference type="NCBI Taxonomy" id="3388067"/>
    <lineage>
        <taxon>Bacteria</taxon>
        <taxon>Bacillati</taxon>
        <taxon>Bacillota</taxon>
        <taxon>Bacilli</taxon>
        <taxon>Bacillales</taxon>
        <taxon>Paenibacillaceae</taxon>
        <taxon>Paenibacillus</taxon>
    </lineage>
</organism>
<dbReference type="InterPro" id="IPR029063">
    <property type="entry name" value="SAM-dependent_MTases_sf"/>
</dbReference>
<reference evidence="1 2" key="1">
    <citation type="submission" date="2022-12" db="EMBL/GenBank/DDBJ databases">
        <title>Draft genome sequence of Paenibacillus sp. dW9.</title>
        <authorList>
            <person name="Choi E.-W."/>
            <person name="Kim D.-U."/>
        </authorList>
    </citation>
    <scope>NUCLEOTIDE SEQUENCE [LARGE SCALE GENOMIC DNA]</scope>
    <source>
        <strain evidence="2">dW9</strain>
    </source>
</reference>
<sequence length="189" mass="21463">MSIAASIHEKLLFFNRFMTAPKQIGSVVPSSRFLCAKMIQSAPWHTIESVAELGPGTGVITEYIRKSKTDSTKVLLFEKEPLLRNQLAQRFPEFACYPDAGKLEEAVRSEGIDRLDCVLSGLPFFNFSPRVREELLHQIHLSLKPGGLFIAFQYSLQMRGLLSEHFELEALRFVPFNVPPAFVYVCRKQ</sequence>
<comment type="caution">
    <text evidence="1">The sequence shown here is derived from an EMBL/GenBank/DDBJ whole genome shotgun (WGS) entry which is preliminary data.</text>
</comment>
<gene>
    <name evidence="1" type="ORF">O9H85_07465</name>
</gene>
<name>A0ABT4Q5X7_9BACL</name>
<keyword evidence="1" id="KW-0489">Methyltransferase</keyword>
<keyword evidence="1" id="KW-0808">Transferase</keyword>